<sequence length="42" mass="4626">MTPVSRSFGHQFGSWLFISPKAHAALNACRQGFRRATVFGTS</sequence>
<gene>
    <name evidence="1" type="ORF">SEVIR_5G173200v2</name>
</gene>
<organism evidence="1 2">
    <name type="scientific">Setaria viridis</name>
    <name type="common">Green bristlegrass</name>
    <name type="synonym">Setaria italica subsp. viridis</name>
    <dbReference type="NCBI Taxonomy" id="4556"/>
    <lineage>
        <taxon>Eukaryota</taxon>
        <taxon>Viridiplantae</taxon>
        <taxon>Streptophyta</taxon>
        <taxon>Embryophyta</taxon>
        <taxon>Tracheophyta</taxon>
        <taxon>Spermatophyta</taxon>
        <taxon>Magnoliopsida</taxon>
        <taxon>Liliopsida</taxon>
        <taxon>Poales</taxon>
        <taxon>Poaceae</taxon>
        <taxon>PACMAD clade</taxon>
        <taxon>Panicoideae</taxon>
        <taxon>Panicodae</taxon>
        <taxon>Paniceae</taxon>
        <taxon>Cenchrinae</taxon>
        <taxon>Setaria</taxon>
    </lineage>
</organism>
<accession>A0A4V6D6L0</accession>
<dbReference type="EMBL" id="CM016556">
    <property type="protein sequence ID" value="TKW14516.1"/>
    <property type="molecule type" value="Genomic_DNA"/>
</dbReference>
<keyword evidence="2" id="KW-1185">Reference proteome</keyword>
<protein>
    <submittedName>
        <fullName evidence="1">Uncharacterized protein</fullName>
    </submittedName>
</protein>
<dbReference type="Proteomes" id="UP000298652">
    <property type="component" value="Chromosome 5"/>
</dbReference>
<dbReference type="Gramene" id="TKW14516">
    <property type="protein sequence ID" value="TKW14516"/>
    <property type="gene ID" value="SEVIR_5G173200v2"/>
</dbReference>
<dbReference type="AlphaFoldDB" id="A0A4V6D6L0"/>
<evidence type="ECO:0000313" key="2">
    <source>
        <dbReference type="Proteomes" id="UP000298652"/>
    </source>
</evidence>
<proteinExistence type="predicted"/>
<reference evidence="1" key="1">
    <citation type="submission" date="2019-03" db="EMBL/GenBank/DDBJ databases">
        <title>WGS assembly of Setaria viridis.</title>
        <authorList>
            <person name="Huang P."/>
            <person name="Jenkins J."/>
            <person name="Grimwood J."/>
            <person name="Barry K."/>
            <person name="Healey A."/>
            <person name="Mamidi S."/>
            <person name="Sreedasyam A."/>
            <person name="Shu S."/>
            <person name="Feldman M."/>
            <person name="Wu J."/>
            <person name="Yu Y."/>
            <person name="Chen C."/>
            <person name="Johnson J."/>
            <person name="Rokhsar D."/>
            <person name="Baxter I."/>
            <person name="Schmutz J."/>
            <person name="Brutnell T."/>
            <person name="Kellogg E."/>
        </authorList>
    </citation>
    <scope>NUCLEOTIDE SEQUENCE [LARGE SCALE GENOMIC DNA]</scope>
</reference>
<name>A0A4V6D6L0_SETVI</name>
<evidence type="ECO:0000313" key="1">
    <source>
        <dbReference type="EMBL" id="TKW14516.1"/>
    </source>
</evidence>